<dbReference type="KEGG" id="lac:LBA1714"/>
<dbReference type="GeneID" id="93289218"/>
<dbReference type="HOGENOM" id="CLU_1446917_0_0_9"/>
<gene>
    <name evidence="1" type="ordered locus">LBA1714</name>
</gene>
<dbReference type="RefSeq" id="WP_003549909.1">
    <property type="nucleotide sequence ID" value="NC_006814.3"/>
</dbReference>
<organism evidence="2">
    <name type="scientific">Lactobacillus acidophilus (strain ATCC 700396 / NCK56 / N2 / NCFM)</name>
    <dbReference type="NCBI Taxonomy" id="272621"/>
    <lineage>
        <taxon>Bacteria</taxon>
        <taxon>Bacillati</taxon>
        <taxon>Bacillota</taxon>
        <taxon>Bacilli</taxon>
        <taxon>Lactobacillales</taxon>
        <taxon>Lactobacillaceae</taxon>
        <taxon>Lactobacillus</taxon>
    </lineage>
</organism>
<evidence type="ECO:0000313" key="1">
    <source>
        <dbReference type="EMBL" id="AAV43526.1"/>
    </source>
</evidence>
<keyword evidence="2" id="KW-1185">Reference proteome</keyword>
<evidence type="ECO:0000313" key="2">
    <source>
        <dbReference type="Proteomes" id="UP000006381"/>
    </source>
</evidence>
<proteinExistence type="predicted"/>
<dbReference type="PATRIC" id="fig|272621.13.peg.1635"/>
<dbReference type="BioCyc" id="LACI272621:G1G49-1682-MONOMER"/>
<protein>
    <submittedName>
        <fullName evidence="1">Uncharacterized protein</fullName>
    </submittedName>
</protein>
<dbReference type="AlphaFoldDB" id="Q5FIE8"/>
<dbReference type="Proteomes" id="UP000006381">
    <property type="component" value="Chromosome"/>
</dbReference>
<name>Q5FIE8_LACAC</name>
<accession>Q5FIE8</accession>
<dbReference type="STRING" id="272621.LBA1714"/>
<sequence length="196" mass="22357">MNDIKINQNHINVGGDLTQNINIGKMGTQLLEQTQIYDCLKLFLDDNISKDNTDTSVLPAKLDCKLVFNHAVKFINIFKNHYLDIMTLGNVIENEFSENSNLIISDLRDQFFDIVPEKSYNSKTGEIVSIDNGYKILKKLHENICMRICNDPRFDSKDLTIEIVRKFVYAFLGYGVENCQILLNPNKVSGDSNDIS</sequence>
<dbReference type="OrthoDB" id="5149078at2"/>
<dbReference type="EMBL" id="CP000033">
    <property type="protein sequence ID" value="AAV43526.1"/>
    <property type="molecule type" value="Genomic_DNA"/>
</dbReference>
<reference evidence="1 2" key="1">
    <citation type="journal article" date="2005" name="Proc. Natl. Acad. Sci. U.S.A.">
        <title>Complete genome sequence of the probiotic lactic acid bacterium Lactobacillus acidophilus NCFM.</title>
        <authorList>
            <person name="Altermann E."/>
            <person name="Russell W.M."/>
            <person name="Azcarate-Peril M.A."/>
            <person name="Barrangou R."/>
            <person name="Buck B.L."/>
            <person name="McAuliffe O."/>
            <person name="Souther N."/>
            <person name="Dobson A."/>
            <person name="Duong T."/>
            <person name="Callanan M."/>
            <person name="Lick S."/>
            <person name="Hamrick A."/>
            <person name="Cano R."/>
            <person name="Klaenhammer T.R."/>
        </authorList>
    </citation>
    <scope>NUCLEOTIDE SEQUENCE [LARGE SCALE GENOMIC DNA]</scope>
    <source>
        <strain evidence="2">ATCC 700396 / NCK56 / N2 / NCFM</strain>
    </source>
</reference>